<name>A0A1E3S9L3_MYCIE</name>
<comment type="caution">
    <text evidence="2">The sequence shown here is derived from an EMBL/GenBank/DDBJ whole genome shotgun (WGS) entry which is preliminary data.</text>
</comment>
<evidence type="ECO:0000313" key="3">
    <source>
        <dbReference type="Proteomes" id="UP000192739"/>
    </source>
</evidence>
<dbReference type="InterPro" id="IPR011009">
    <property type="entry name" value="Kinase-like_dom_sf"/>
</dbReference>
<feature type="domain" description="Aminoglycoside phosphotransferase" evidence="1">
    <location>
        <begin position="21"/>
        <end position="238"/>
    </location>
</feature>
<dbReference type="CDD" id="cd05154">
    <property type="entry name" value="ACAD10_11_N-like"/>
    <property type="match status" value="1"/>
</dbReference>
<organism evidence="2 3">
    <name type="scientific">Mycobacterium intermedium</name>
    <dbReference type="NCBI Taxonomy" id="28445"/>
    <lineage>
        <taxon>Bacteria</taxon>
        <taxon>Bacillati</taxon>
        <taxon>Actinomycetota</taxon>
        <taxon>Actinomycetes</taxon>
        <taxon>Mycobacteriales</taxon>
        <taxon>Mycobacteriaceae</taxon>
        <taxon>Mycobacterium</taxon>
        <taxon>Mycobacterium simiae complex</taxon>
    </lineage>
</organism>
<dbReference type="InterPro" id="IPR051678">
    <property type="entry name" value="AGP_Transferase"/>
</dbReference>
<dbReference type="PANTHER" id="PTHR21310:SF40">
    <property type="entry name" value="AMINOGLYCOSIDE PHOSPHOTRANSFERASE DOMAIN-CONTAINING PROTEIN-RELATED"/>
    <property type="match status" value="1"/>
</dbReference>
<dbReference type="SUPFAM" id="SSF56112">
    <property type="entry name" value="Protein kinase-like (PK-like)"/>
    <property type="match status" value="1"/>
</dbReference>
<dbReference type="STRING" id="28445.BHQ20_20385"/>
<dbReference type="Pfam" id="PF01636">
    <property type="entry name" value="APH"/>
    <property type="match status" value="1"/>
</dbReference>
<evidence type="ECO:0000313" key="2">
    <source>
        <dbReference type="EMBL" id="ORB04679.1"/>
    </source>
</evidence>
<dbReference type="InterPro" id="IPR041726">
    <property type="entry name" value="ACAD10_11_N"/>
</dbReference>
<dbReference type="EMBL" id="MVHT01000035">
    <property type="protein sequence ID" value="ORB04679.1"/>
    <property type="molecule type" value="Genomic_DNA"/>
</dbReference>
<dbReference type="Gene3D" id="3.90.1200.10">
    <property type="match status" value="1"/>
</dbReference>
<evidence type="ECO:0000259" key="1">
    <source>
        <dbReference type="Pfam" id="PF01636"/>
    </source>
</evidence>
<dbReference type="OrthoDB" id="4524027at2"/>
<dbReference type="RefSeq" id="WP_069420975.1">
    <property type="nucleotide sequence ID" value="NZ_CBCRZH010000033.1"/>
</dbReference>
<dbReference type="Proteomes" id="UP000192739">
    <property type="component" value="Unassembled WGS sequence"/>
</dbReference>
<accession>A0A1E3S9L3</accession>
<gene>
    <name evidence="2" type="ORF">BST27_14215</name>
</gene>
<dbReference type="PANTHER" id="PTHR21310">
    <property type="entry name" value="AMINOGLYCOSIDE PHOSPHOTRANSFERASE-RELATED-RELATED"/>
    <property type="match status" value="1"/>
</dbReference>
<proteinExistence type="predicted"/>
<dbReference type="InterPro" id="IPR002575">
    <property type="entry name" value="Aminoglycoside_PTrfase"/>
</dbReference>
<dbReference type="Gene3D" id="3.30.200.20">
    <property type="entry name" value="Phosphorylase Kinase, domain 1"/>
    <property type="match status" value="1"/>
</dbReference>
<dbReference type="AlphaFoldDB" id="A0A1E3S9L3"/>
<keyword evidence="3" id="KW-1185">Reference proteome</keyword>
<protein>
    <submittedName>
        <fullName evidence="2">Acyl-CoA dehydrogenase</fullName>
    </submittedName>
</protein>
<reference evidence="2 3" key="1">
    <citation type="submission" date="2017-02" db="EMBL/GenBank/DDBJ databases">
        <title>The new phylogeny of genus Mycobacterium.</title>
        <authorList>
            <person name="Tortoli E."/>
            <person name="Trovato A."/>
            <person name="Cirillo D.M."/>
        </authorList>
    </citation>
    <scope>NUCLEOTIDE SEQUENCE [LARGE SCALE GENOMIC DNA]</scope>
    <source>
        <strain evidence="2 3">DSM 44049</strain>
    </source>
</reference>
<sequence length="324" mass="35363">MNEIVLDVLRRRLSSAGVTEVIPFGGGASSITFTGVRDERDVVIKVAPAGVKPVANRDVLRQARVIKALAGTSVPVPEVLWEDDALPPLFVMSRVEGECVEPLFSGVTDDTPLPDVTERYRNASRVMAAVHRLLPGDIGLGDEPVLEPVAEVHRWCNALRTVDPALVPGWQDVPEALLRSVPTALRPSVIHGDFRLGNMLAVGAQIRAVIDWEIWAVGDPRIDLGWFLINSDPGTYQRVPEAAGIAPPSDELARIYADELGGGPAVLDDLSWFRALACFKSTATWSLIIKHNRRKRSPRAELEAMVPVLPRLLARARALLDQPD</sequence>